<evidence type="ECO:0000313" key="2">
    <source>
        <dbReference type="EMBL" id="MDT0575470.1"/>
    </source>
</evidence>
<dbReference type="GO" id="GO:0016787">
    <property type="term" value="F:hydrolase activity"/>
    <property type="evidence" value="ECO:0007669"/>
    <property type="project" value="UniProtKB-KW"/>
</dbReference>
<feature type="domain" description="Endonuclease/exonuclease/phosphatase" evidence="1">
    <location>
        <begin position="56"/>
        <end position="308"/>
    </location>
</feature>
<dbReference type="Pfam" id="PF03372">
    <property type="entry name" value="Exo_endo_phos"/>
    <property type="match status" value="1"/>
</dbReference>
<dbReference type="SUPFAM" id="SSF56219">
    <property type="entry name" value="DNase I-like"/>
    <property type="match status" value="1"/>
</dbReference>
<dbReference type="PANTHER" id="PTHR16320:SF23">
    <property type="entry name" value="SPHINGOMYELINASE C 1"/>
    <property type="match status" value="1"/>
</dbReference>
<keyword evidence="2" id="KW-0378">Hydrolase</keyword>
<sequence length="348" mass="38468">MMQVTAALVALLLLNGCQYLDPPALYYSRAPLPAQSSAAAETLQDGESTTFSVLVYNVEGLAWPARSNRGPNLVRIGEALEYWRNLGNGPDIVLLQEAFSREAIAIAERSGYANALPGPSTRDRREIAAADVSADFKKARRRFKGERLGKRANSGLYILTDFPVLTAASQPFSRRACAGFDCLANKGILLARIQVPGTQAVIDVYNGHFNSRGATGVNVYRADRAHAFQVYESAIFLNETHRPANPIIYGGDFNTKHAQNRFDALREGRQLEIAHRQCIIAEPLCKVIISQDGDEPWLDTQDLQFYSNSPRWKLEPIRVQAIFDTPADGAKLSDHDGLMVTYRIIRTG</sequence>
<dbReference type="Proteomes" id="UP001259803">
    <property type="component" value="Unassembled WGS sequence"/>
</dbReference>
<organism evidence="2 3">
    <name type="scientific">Croceicoccus esteveae</name>
    <dbReference type="NCBI Taxonomy" id="3075597"/>
    <lineage>
        <taxon>Bacteria</taxon>
        <taxon>Pseudomonadati</taxon>
        <taxon>Pseudomonadota</taxon>
        <taxon>Alphaproteobacteria</taxon>
        <taxon>Sphingomonadales</taxon>
        <taxon>Erythrobacteraceae</taxon>
        <taxon>Croceicoccus</taxon>
    </lineage>
</organism>
<dbReference type="PANTHER" id="PTHR16320">
    <property type="entry name" value="SPHINGOMYELINASE FAMILY MEMBER"/>
    <property type="match status" value="1"/>
</dbReference>
<dbReference type="InterPro" id="IPR005135">
    <property type="entry name" value="Endo/exonuclease/phosphatase"/>
</dbReference>
<accession>A0ABU2ZFU2</accession>
<name>A0ABU2ZFU2_9SPHN</name>
<dbReference type="EMBL" id="JAVRHS010000002">
    <property type="protein sequence ID" value="MDT0575470.1"/>
    <property type="molecule type" value="Genomic_DNA"/>
</dbReference>
<protein>
    <submittedName>
        <fullName evidence="2">Metal-dependent hydrolase</fullName>
    </submittedName>
</protein>
<gene>
    <name evidence="2" type="ORF">RM533_04665</name>
</gene>
<keyword evidence="3" id="KW-1185">Reference proteome</keyword>
<dbReference type="InterPro" id="IPR036691">
    <property type="entry name" value="Endo/exonu/phosph_ase_sf"/>
</dbReference>
<comment type="caution">
    <text evidence="2">The sequence shown here is derived from an EMBL/GenBank/DDBJ whole genome shotgun (WGS) entry which is preliminary data.</text>
</comment>
<proteinExistence type="predicted"/>
<evidence type="ECO:0000259" key="1">
    <source>
        <dbReference type="Pfam" id="PF03372"/>
    </source>
</evidence>
<evidence type="ECO:0000313" key="3">
    <source>
        <dbReference type="Proteomes" id="UP001259803"/>
    </source>
</evidence>
<reference evidence="2 3" key="1">
    <citation type="submission" date="2023-09" db="EMBL/GenBank/DDBJ databases">
        <authorList>
            <person name="Rey-Velasco X."/>
        </authorList>
    </citation>
    <scope>NUCLEOTIDE SEQUENCE [LARGE SCALE GENOMIC DNA]</scope>
    <source>
        <strain evidence="2 3">F390</strain>
    </source>
</reference>
<dbReference type="InterPro" id="IPR038772">
    <property type="entry name" value="Sph/SMPD2-like"/>
</dbReference>
<dbReference type="Gene3D" id="3.60.10.10">
    <property type="entry name" value="Endonuclease/exonuclease/phosphatase"/>
    <property type="match status" value="1"/>
</dbReference>